<protein>
    <submittedName>
        <fullName evidence="8">Putative RNA-binding protein 19</fullName>
    </submittedName>
</protein>
<keyword evidence="5" id="KW-0539">Nucleus</keyword>
<dbReference type="Gene3D" id="3.30.70.330">
    <property type="match status" value="1"/>
</dbReference>
<dbReference type="SUPFAM" id="SSF54928">
    <property type="entry name" value="RNA-binding domain, RBD"/>
    <property type="match status" value="1"/>
</dbReference>
<dbReference type="OrthoDB" id="439639at2759"/>
<comment type="caution">
    <text evidence="8">The sequence shown here is derived from an EMBL/GenBank/DDBJ whole genome shotgun (WGS) entry which is preliminary data.</text>
</comment>
<dbReference type="GO" id="GO:0005634">
    <property type="term" value="C:nucleus"/>
    <property type="evidence" value="ECO:0007669"/>
    <property type="project" value="UniProtKB-SubCell"/>
</dbReference>
<evidence type="ECO:0000256" key="3">
    <source>
        <dbReference type="ARBA" id="ARBA00022737"/>
    </source>
</evidence>
<dbReference type="PROSITE" id="PS50102">
    <property type="entry name" value="RRM"/>
    <property type="match status" value="1"/>
</dbReference>
<evidence type="ECO:0000256" key="5">
    <source>
        <dbReference type="ARBA" id="ARBA00023242"/>
    </source>
</evidence>
<evidence type="ECO:0000313" key="8">
    <source>
        <dbReference type="EMBL" id="ROT68360.1"/>
    </source>
</evidence>
<gene>
    <name evidence="8" type="ORF">C7M84_013507</name>
</gene>
<evidence type="ECO:0000256" key="2">
    <source>
        <dbReference type="ARBA" id="ARBA00008033"/>
    </source>
</evidence>
<evidence type="ECO:0000256" key="1">
    <source>
        <dbReference type="ARBA" id="ARBA00004123"/>
    </source>
</evidence>
<sequence>MQRDRVSRRSNRRKRRDCRAGHNWNTLFIGSGAVVDLMSEKYNRSKQEILNSEGKQSVAVNLALGETQIVDETKRFLEDSGISLDAFTTSNIKRSNTVILVKNLPAKTTAQELSQLFCRYGELGRVVLPPAGVTGVVEYLDPSEARKGFKNLAYSKFKYLPLYLEWAPLNVFRSEFSGNLHQTW</sequence>
<name>A0A3R7SNE0_PENVA</name>
<dbReference type="GO" id="GO:0003723">
    <property type="term" value="F:RNA binding"/>
    <property type="evidence" value="ECO:0007669"/>
    <property type="project" value="UniProtKB-UniRule"/>
</dbReference>
<dbReference type="AlphaFoldDB" id="A0A3R7SNE0"/>
<dbReference type="InterPro" id="IPR012677">
    <property type="entry name" value="Nucleotide-bd_a/b_plait_sf"/>
</dbReference>
<accession>A0A3R7SNE0</accession>
<dbReference type="EMBL" id="QCYY01002682">
    <property type="protein sequence ID" value="ROT68360.1"/>
    <property type="molecule type" value="Genomic_DNA"/>
</dbReference>
<evidence type="ECO:0000259" key="7">
    <source>
        <dbReference type="PROSITE" id="PS50102"/>
    </source>
</evidence>
<keyword evidence="4 6" id="KW-0694">RNA-binding</keyword>
<dbReference type="FunFam" id="3.30.70.330:FF:000277">
    <property type="entry name" value="RNA binding motif protein 19"/>
    <property type="match status" value="1"/>
</dbReference>
<comment type="similarity">
    <text evidence="2">Belongs to the RRM MRD1 family.</text>
</comment>
<keyword evidence="9" id="KW-1185">Reference proteome</keyword>
<reference evidence="8 9" key="2">
    <citation type="submission" date="2019-01" db="EMBL/GenBank/DDBJ databases">
        <title>The decoding of complex shrimp genome reveals the adaptation for benthos swimmer, frequently molting mechanism and breeding impact on genome.</title>
        <authorList>
            <person name="Sun Y."/>
            <person name="Gao Y."/>
            <person name="Yu Y."/>
        </authorList>
    </citation>
    <scope>NUCLEOTIDE SEQUENCE [LARGE SCALE GENOMIC DNA]</scope>
    <source>
        <tissue evidence="8">Muscle</tissue>
    </source>
</reference>
<proteinExistence type="inferred from homology"/>
<evidence type="ECO:0000313" key="9">
    <source>
        <dbReference type="Proteomes" id="UP000283509"/>
    </source>
</evidence>
<dbReference type="Proteomes" id="UP000283509">
    <property type="component" value="Unassembled WGS sequence"/>
</dbReference>
<dbReference type="SMART" id="SM00360">
    <property type="entry name" value="RRM"/>
    <property type="match status" value="1"/>
</dbReference>
<feature type="domain" description="RRM" evidence="7">
    <location>
        <begin position="97"/>
        <end position="169"/>
    </location>
</feature>
<organism evidence="8 9">
    <name type="scientific">Penaeus vannamei</name>
    <name type="common">Whiteleg shrimp</name>
    <name type="synonym">Litopenaeus vannamei</name>
    <dbReference type="NCBI Taxonomy" id="6689"/>
    <lineage>
        <taxon>Eukaryota</taxon>
        <taxon>Metazoa</taxon>
        <taxon>Ecdysozoa</taxon>
        <taxon>Arthropoda</taxon>
        <taxon>Crustacea</taxon>
        <taxon>Multicrustacea</taxon>
        <taxon>Malacostraca</taxon>
        <taxon>Eumalacostraca</taxon>
        <taxon>Eucarida</taxon>
        <taxon>Decapoda</taxon>
        <taxon>Dendrobranchiata</taxon>
        <taxon>Penaeoidea</taxon>
        <taxon>Penaeidae</taxon>
        <taxon>Penaeus</taxon>
    </lineage>
</organism>
<dbReference type="Pfam" id="PF00076">
    <property type="entry name" value="RRM_1"/>
    <property type="match status" value="1"/>
</dbReference>
<keyword evidence="3" id="KW-0677">Repeat</keyword>
<reference evidence="8 9" key="1">
    <citation type="submission" date="2018-04" db="EMBL/GenBank/DDBJ databases">
        <authorList>
            <person name="Zhang X."/>
            <person name="Yuan J."/>
            <person name="Li F."/>
            <person name="Xiang J."/>
        </authorList>
    </citation>
    <scope>NUCLEOTIDE SEQUENCE [LARGE SCALE GENOMIC DNA]</scope>
    <source>
        <tissue evidence="8">Muscle</tissue>
    </source>
</reference>
<dbReference type="InterPro" id="IPR000504">
    <property type="entry name" value="RRM_dom"/>
</dbReference>
<dbReference type="STRING" id="6689.A0A3R7SNE0"/>
<evidence type="ECO:0000256" key="4">
    <source>
        <dbReference type="ARBA" id="ARBA00022884"/>
    </source>
</evidence>
<dbReference type="InterPro" id="IPR035979">
    <property type="entry name" value="RBD_domain_sf"/>
</dbReference>
<comment type="subcellular location">
    <subcellularLocation>
        <location evidence="1">Nucleus</location>
    </subcellularLocation>
</comment>
<evidence type="ECO:0000256" key="6">
    <source>
        <dbReference type="PROSITE-ProRule" id="PRU00176"/>
    </source>
</evidence>